<dbReference type="AlphaFoldDB" id="A0AAV7MJJ9"/>
<name>A0AAV7MJJ9_PLEWA</name>
<accession>A0AAV7MJJ9</accession>
<feature type="region of interest" description="Disordered" evidence="1">
    <location>
        <begin position="1"/>
        <end position="57"/>
    </location>
</feature>
<gene>
    <name evidence="2" type="ORF">NDU88_001373</name>
</gene>
<organism evidence="2 3">
    <name type="scientific">Pleurodeles waltl</name>
    <name type="common">Iberian ribbed newt</name>
    <dbReference type="NCBI Taxonomy" id="8319"/>
    <lineage>
        <taxon>Eukaryota</taxon>
        <taxon>Metazoa</taxon>
        <taxon>Chordata</taxon>
        <taxon>Craniata</taxon>
        <taxon>Vertebrata</taxon>
        <taxon>Euteleostomi</taxon>
        <taxon>Amphibia</taxon>
        <taxon>Batrachia</taxon>
        <taxon>Caudata</taxon>
        <taxon>Salamandroidea</taxon>
        <taxon>Salamandridae</taxon>
        <taxon>Pleurodelinae</taxon>
        <taxon>Pleurodeles</taxon>
    </lineage>
</organism>
<evidence type="ECO:0000313" key="3">
    <source>
        <dbReference type="Proteomes" id="UP001066276"/>
    </source>
</evidence>
<keyword evidence="3" id="KW-1185">Reference proteome</keyword>
<sequence length="114" mass="12624">MEEPASRSSHMGGVPESPDQESSPGASRNKTLLPVRTVGSQSRPEHSHLDEGANDKNLTMKRVAMKISVNIKQAQADCTFDYVKHSSKNHKPFKVGDFVCVKFPRLKSKGMPKF</sequence>
<feature type="compositionally biased region" description="Polar residues" evidence="1">
    <location>
        <begin position="20"/>
        <end position="30"/>
    </location>
</feature>
<comment type="caution">
    <text evidence="2">The sequence shown here is derived from an EMBL/GenBank/DDBJ whole genome shotgun (WGS) entry which is preliminary data.</text>
</comment>
<dbReference type="Proteomes" id="UP001066276">
    <property type="component" value="Chromosome 9"/>
</dbReference>
<protein>
    <submittedName>
        <fullName evidence="2">Uncharacterized protein</fullName>
    </submittedName>
</protein>
<feature type="compositionally biased region" description="Basic and acidic residues" evidence="1">
    <location>
        <begin position="43"/>
        <end position="54"/>
    </location>
</feature>
<proteinExistence type="predicted"/>
<evidence type="ECO:0000256" key="1">
    <source>
        <dbReference type="SAM" id="MobiDB-lite"/>
    </source>
</evidence>
<evidence type="ECO:0000313" key="2">
    <source>
        <dbReference type="EMBL" id="KAJ1103956.1"/>
    </source>
</evidence>
<dbReference type="EMBL" id="JANPWB010000013">
    <property type="protein sequence ID" value="KAJ1103956.1"/>
    <property type="molecule type" value="Genomic_DNA"/>
</dbReference>
<reference evidence="2" key="1">
    <citation type="journal article" date="2022" name="bioRxiv">
        <title>Sequencing and chromosome-scale assembly of the giantPleurodeles waltlgenome.</title>
        <authorList>
            <person name="Brown T."/>
            <person name="Elewa A."/>
            <person name="Iarovenko S."/>
            <person name="Subramanian E."/>
            <person name="Araus A.J."/>
            <person name="Petzold A."/>
            <person name="Susuki M."/>
            <person name="Suzuki K.-i.T."/>
            <person name="Hayashi T."/>
            <person name="Toyoda A."/>
            <person name="Oliveira C."/>
            <person name="Osipova E."/>
            <person name="Leigh N.D."/>
            <person name="Simon A."/>
            <person name="Yun M.H."/>
        </authorList>
    </citation>
    <scope>NUCLEOTIDE SEQUENCE</scope>
    <source>
        <strain evidence="2">20211129_DDA</strain>
        <tissue evidence="2">Liver</tissue>
    </source>
</reference>